<dbReference type="PANTHER" id="PTHR10458:SF22">
    <property type="entry name" value="PEPTIDE DEFORMYLASE"/>
    <property type="match status" value="1"/>
</dbReference>
<dbReference type="OrthoDB" id="9784988at2"/>
<dbReference type="STRING" id="1423815.FC27_GL000627"/>
<keyword evidence="3" id="KW-1185">Reference proteome</keyword>
<dbReference type="PRINTS" id="PR01576">
    <property type="entry name" value="PDEFORMYLASE"/>
</dbReference>
<dbReference type="Proteomes" id="UP000051647">
    <property type="component" value="Unassembled WGS sequence"/>
</dbReference>
<dbReference type="PIRSF" id="PIRSF004749">
    <property type="entry name" value="Pep_def"/>
    <property type="match status" value="1"/>
</dbReference>
<evidence type="ECO:0000313" key="2">
    <source>
        <dbReference type="EMBL" id="KRL66356.1"/>
    </source>
</evidence>
<dbReference type="GO" id="GO:0042586">
    <property type="term" value="F:peptide deformylase activity"/>
    <property type="evidence" value="ECO:0007669"/>
    <property type="project" value="InterPro"/>
</dbReference>
<dbReference type="SUPFAM" id="SSF56420">
    <property type="entry name" value="Peptide deformylase"/>
    <property type="match status" value="1"/>
</dbReference>
<dbReference type="CDD" id="cd00487">
    <property type="entry name" value="Pep_deformylase"/>
    <property type="match status" value="1"/>
</dbReference>
<organism evidence="2 3">
    <name type="scientific">Companilactobacillus versmoldensis DSM 14857 = KCTC 3814</name>
    <dbReference type="NCBI Taxonomy" id="1423815"/>
    <lineage>
        <taxon>Bacteria</taxon>
        <taxon>Bacillati</taxon>
        <taxon>Bacillota</taxon>
        <taxon>Bacilli</taxon>
        <taxon>Lactobacillales</taxon>
        <taxon>Lactobacillaceae</taxon>
        <taxon>Companilactobacillus</taxon>
    </lineage>
</organism>
<dbReference type="eggNOG" id="COG0242">
    <property type="taxonomic scope" value="Bacteria"/>
</dbReference>
<dbReference type="AlphaFoldDB" id="A0A0R1SFY6"/>
<protein>
    <submittedName>
        <fullName evidence="2">Peptide deformylase</fullName>
    </submittedName>
</protein>
<dbReference type="NCBIfam" id="NF006670">
    <property type="entry name" value="PRK09218.1"/>
    <property type="match status" value="1"/>
</dbReference>
<dbReference type="InterPro" id="IPR036821">
    <property type="entry name" value="Peptide_deformylase_sf"/>
</dbReference>
<name>A0A0R1SFY6_9LACO</name>
<dbReference type="RefSeq" id="WP_010625061.1">
    <property type="nucleotide sequence ID" value="NZ_AZFA01000015.1"/>
</dbReference>
<dbReference type="PATRIC" id="fig|1423815.3.peg.635"/>
<gene>
    <name evidence="2" type="ORF">FC27_GL000627</name>
</gene>
<accession>A0A0R1SFY6</accession>
<comment type="caution">
    <text evidence="2">The sequence shown here is derived from an EMBL/GenBank/DDBJ whole genome shotgun (WGS) entry which is preliminary data.</text>
</comment>
<dbReference type="PANTHER" id="PTHR10458">
    <property type="entry name" value="PEPTIDE DEFORMYLASE"/>
    <property type="match status" value="1"/>
</dbReference>
<dbReference type="EMBL" id="AZFA01000015">
    <property type="protein sequence ID" value="KRL66356.1"/>
    <property type="molecule type" value="Genomic_DNA"/>
</dbReference>
<proteinExistence type="inferred from homology"/>
<dbReference type="Gene3D" id="3.90.45.10">
    <property type="entry name" value="Peptide deformylase"/>
    <property type="match status" value="1"/>
</dbReference>
<evidence type="ECO:0000256" key="1">
    <source>
        <dbReference type="ARBA" id="ARBA00010759"/>
    </source>
</evidence>
<evidence type="ECO:0000313" key="3">
    <source>
        <dbReference type="Proteomes" id="UP000051647"/>
    </source>
</evidence>
<comment type="similarity">
    <text evidence="1">Belongs to the polypeptide deformylase family.</text>
</comment>
<reference evidence="2 3" key="1">
    <citation type="journal article" date="2015" name="Genome Announc.">
        <title>Expanding the biotechnology potential of lactobacilli through comparative genomics of 213 strains and associated genera.</title>
        <authorList>
            <person name="Sun Z."/>
            <person name="Harris H.M."/>
            <person name="McCann A."/>
            <person name="Guo C."/>
            <person name="Argimon S."/>
            <person name="Zhang W."/>
            <person name="Yang X."/>
            <person name="Jeffery I.B."/>
            <person name="Cooney J.C."/>
            <person name="Kagawa T.F."/>
            <person name="Liu W."/>
            <person name="Song Y."/>
            <person name="Salvetti E."/>
            <person name="Wrobel A."/>
            <person name="Rasinkangas P."/>
            <person name="Parkhill J."/>
            <person name="Rea M.C."/>
            <person name="O'Sullivan O."/>
            <person name="Ritari J."/>
            <person name="Douillard F.P."/>
            <person name="Paul Ross R."/>
            <person name="Yang R."/>
            <person name="Briner A.E."/>
            <person name="Felis G.E."/>
            <person name="de Vos W.M."/>
            <person name="Barrangou R."/>
            <person name="Klaenhammer T.R."/>
            <person name="Caufield P.W."/>
            <person name="Cui Y."/>
            <person name="Zhang H."/>
            <person name="O'Toole P.W."/>
        </authorList>
    </citation>
    <scope>NUCLEOTIDE SEQUENCE [LARGE SCALE GENOMIC DNA]</scope>
    <source>
        <strain evidence="2 3">DSM 14857</strain>
    </source>
</reference>
<dbReference type="InterPro" id="IPR023635">
    <property type="entry name" value="Peptide_deformylase"/>
</dbReference>
<sequence>MEKTINKNRLTLAIPSTPATKSDHDVITDLLDTLAAHKKDCVGMAANMIGVSKNIIAVNVGLVNVPMINPVITKKSQPYQVKEGCLSLEGEKETTRYKNIEVSFQDQNFNSHQQSFNGFIAEIIQHEIDHLSGILI</sequence>
<dbReference type="Pfam" id="PF01327">
    <property type="entry name" value="Pep_deformylase"/>
    <property type="match status" value="1"/>
</dbReference>